<dbReference type="InterPro" id="IPR005312">
    <property type="entry name" value="DUF1759"/>
</dbReference>
<proteinExistence type="predicted"/>
<dbReference type="InParanoid" id="A0A3P7DVV3"/>
<protein>
    <submittedName>
        <fullName evidence="1">Uncharacterized protein</fullName>
    </submittedName>
</protein>
<dbReference type="Proteomes" id="UP000270924">
    <property type="component" value="Unassembled WGS sequence"/>
</dbReference>
<dbReference type="OrthoDB" id="5864015at2759"/>
<name>A0A3P7DVV3_WUCBA</name>
<gene>
    <name evidence="1" type="ORF">WBA_LOCUS4502</name>
</gene>
<dbReference type="EMBL" id="UYWW01001884">
    <property type="protein sequence ID" value="VDM11116.1"/>
    <property type="molecule type" value="Genomic_DNA"/>
</dbReference>
<evidence type="ECO:0000313" key="2">
    <source>
        <dbReference type="Proteomes" id="UP000270924"/>
    </source>
</evidence>
<sequence>MVDDPQGILSLITRTREIIITLKMYSDDYCLVLRNLNQEDTRKSFSKNSMILTNQAEVKLPQLPLITFSGAILWKQFWYSFRAAVHEQNIPDVQKLNYLISCLKGDALLAVRGYDIVSENYM</sequence>
<accession>A0A3P7DVV3</accession>
<evidence type="ECO:0000313" key="1">
    <source>
        <dbReference type="EMBL" id="VDM11116.1"/>
    </source>
</evidence>
<reference evidence="1 2" key="1">
    <citation type="submission" date="2018-11" db="EMBL/GenBank/DDBJ databases">
        <authorList>
            <consortium name="Pathogen Informatics"/>
        </authorList>
    </citation>
    <scope>NUCLEOTIDE SEQUENCE [LARGE SCALE GENOMIC DNA]</scope>
</reference>
<keyword evidence="2" id="KW-1185">Reference proteome</keyword>
<dbReference type="OMA" id="FWYSFRA"/>
<dbReference type="AlphaFoldDB" id="A0A3P7DVV3"/>
<organism evidence="1 2">
    <name type="scientific">Wuchereria bancrofti</name>
    <dbReference type="NCBI Taxonomy" id="6293"/>
    <lineage>
        <taxon>Eukaryota</taxon>
        <taxon>Metazoa</taxon>
        <taxon>Ecdysozoa</taxon>
        <taxon>Nematoda</taxon>
        <taxon>Chromadorea</taxon>
        <taxon>Rhabditida</taxon>
        <taxon>Spirurina</taxon>
        <taxon>Spiruromorpha</taxon>
        <taxon>Filarioidea</taxon>
        <taxon>Onchocercidae</taxon>
        <taxon>Wuchereria</taxon>
    </lineage>
</organism>
<dbReference type="Pfam" id="PF03564">
    <property type="entry name" value="DUF1759"/>
    <property type="match status" value="1"/>
</dbReference>